<evidence type="ECO:0000313" key="1">
    <source>
        <dbReference type="EMBL" id="QDV45817.1"/>
    </source>
</evidence>
<dbReference type="RefSeq" id="WP_145390060.1">
    <property type="nucleotide sequence ID" value="NZ_CP037423.1"/>
</dbReference>
<protein>
    <submittedName>
        <fullName evidence="1">Uncharacterized protein</fullName>
    </submittedName>
</protein>
<dbReference type="OrthoDB" id="9777694at2"/>
<organism evidence="1 2">
    <name type="scientific">Stieleria neptunia</name>
    <dbReference type="NCBI Taxonomy" id="2527979"/>
    <lineage>
        <taxon>Bacteria</taxon>
        <taxon>Pseudomonadati</taxon>
        <taxon>Planctomycetota</taxon>
        <taxon>Planctomycetia</taxon>
        <taxon>Pirellulales</taxon>
        <taxon>Pirellulaceae</taxon>
        <taxon>Stieleria</taxon>
    </lineage>
</organism>
<keyword evidence="2" id="KW-1185">Reference proteome</keyword>
<proteinExistence type="predicted"/>
<sequence length="271" mass="31088">MPEKDFGRYSRKRDMLSVEVSPKMTDRALRIMDALVKRIFAIGGAVEIRLCRNDRERRATTIVIAGVDVTTIRLREKREKVVSENDDLSGRSREIRVDLVSTGVLLFDRGPGSLETELLIDEGPKKVEDGLNDLIIRLIKHAGETRLKENERQERLARWEARQQMEGTQEKVIKYRIGNFYEQQALERERVNELFNDADAYQQAQKIRVFVDALSECMSTEDGTVAIDSDEADYLRWAHQLADRVDPLCESPPSILDDGFNVAEIGPKRPR</sequence>
<evidence type="ECO:0000313" key="2">
    <source>
        <dbReference type="Proteomes" id="UP000319004"/>
    </source>
</evidence>
<reference evidence="1 2" key="1">
    <citation type="submission" date="2019-03" db="EMBL/GenBank/DDBJ databases">
        <title>Deep-cultivation of Planctomycetes and their phenomic and genomic characterization uncovers novel biology.</title>
        <authorList>
            <person name="Wiegand S."/>
            <person name="Jogler M."/>
            <person name="Boedeker C."/>
            <person name="Pinto D."/>
            <person name="Vollmers J."/>
            <person name="Rivas-Marin E."/>
            <person name="Kohn T."/>
            <person name="Peeters S.H."/>
            <person name="Heuer A."/>
            <person name="Rast P."/>
            <person name="Oberbeckmann S."/>
            <person name="Bunk B."/>
            <person name="Jeske O."/>
            <person name="Meyerdierks A."/>
            <person name="Storesund J.E."/>
            <person name="Kallscheuer N."/>
            <person name="Luecker S."/>
            <person name="Lage O.M."/>
            <person name="Pohl T."/>
            <person name="Merkel B.J."/>
            <person name="Hornburger P."/>
            <person name="Mueller R.-W."/>
            <person name="Bruemmer F."/>
            <person name="Labrenz M."/>
            <person name="Spormann A.M."/>
            <person name="Op den Camp H."/>
            <person name="Overmann J."/>
            <person name="Amann R."/>
            <person name="Jetten M.S.M."/>
            <person name="Mascher T."/>
            <person name="Medema M.H."/>
            <person name="Devos D.P."/>
            <person name="Kaster A.-K."/>
            <person name="Ovreas L."/>
            <person name="Rohde M."/>
            <person name="Galperin M.Y."/>
            <person name="Jogler C."/>
        </authorList>
    </citation>
    <scope>NUCLEOTIDE SEQUENCE [LARGE SCALE GENOMIC DNA]</scope>
    <source>
        <strain evidence="1 2">Enr13</strain>
    </source>
</reference>
<accession>A0A518HYH0</accession>
<dbReference type="AlphaFoldDB" id="A0A518HYH0"/>
<dbReference type="EMBL" id="CP037423">
    <property type="protein sequence ID" value="QDV45817.1"/>
    <property type="molecule type" value="Genomic_DNA"/>
</dbReference>
<gene>
    <name evidence="1" type="ORF">Enr13x_57200</name>
</gene>
<dbReference type="KEGG" id="snep:Enr13x_57200"/>
<name>A0A518HYH0_9BACT</name>
<dbReference type="Proteomes" id="UP000319004">
    <property type="component" value="Chromosome"/>
</dbReference>